<dbReference type="EMBL" id="CP003600">
    <property type="protein sequence ID" value="AFY91350.1"/>
    <property type="molecule type" value="Genomic_DNA"/>
</dbReference>
<dbReference type="SUPFAM" id="SSF55781">
    <property type="entry name" value="GAF domain-like"/>
    <property type="match status" value="1"/>
</dbReference>
<dbReference type="PROSITE" id="PS51832">
    <property type="entry name" value="HD_GYP"/>
    <property type="match status" value="1"/>
</dbReference>
<dbReference type="Gene3D" id="1.10.3210.10">
    <property type="entry name" value="Hypothetical protein af1432"/>
    <property type="match status" value="2"/>
</dbReference>
<dbReference type="Proteomes" id="UP000010366">
    <property type="component" value="Chromosome"/>
</dbReference>
<sequence>MVKSSSPKFMHGDSSLADLTMTSLDSLTSIAAERQTIEQLLSIGTALSDCLNLTELLDLILSKSREITCSDAGSVYSIDRTHGEPKLIFKAAQNDSRPNISFQSASLPLNLESLAGYVAITGESLNIPDAYALGNNVPYKFDRHFDLEFDYRTVSVLVIPMQNREGETIGVLQLIDRKLKADIQITPENALCVTQPYSNWEQQIIRSLASQAAISIERNHLLESIEELFAGFITASVQVIESRDPSTAGHSERVAKLSVRLSQEVNSVESGILAAIRFNDRQIQEIRYASLLHDFGKISIPEAIVQKGKKLYPHQLTELSHRFNLLRRTWELEFAERKFTYLLNPPLEYRHQTGDNCLHCHHLQQLDLELQAKLDRLQSYWELVNKLNQPDVVLTIEFAEKLDTIVTDLQQLAQYTYRDLDGNLQPLLTPAEIEQLLIPRGSLTAAERSIVESHVSHTYDFLCKIPWTKHLQDVPKIAGSHHEKLDGSGYPRRLTAIDIPIQSQIMTIADIYDALTASDRPYKPRLSLDRTLAILHQEATAGKLESNLLELFEQRQVYSVLSDINPA</sequence>
<evidence type="ECO:0000313" key="3">
    <source>
        <dbReference type="Proteomes" id="UP000010366"/>
    </source>
</evidence>
<dbReference type="PANTHER" id="PTHR43155:SF2">
    <property type="entry name" value="CYCLIC DI-GMP PHOSPHODIESTERASE PA4108"/>
    <property type="match status" value="1"/>
</dbReference>
<dbReference type="Pfam" id="PF01966">
    <property type="entry name" value="HD"/>
    <property type="match status" value="1"/>
</dbReference>
<proteinExistence type="predicted"/>
<dbReference type="InterPro" id="IPR029016">
    <property type="entry name" value="GAF-like_dom_sf"/>
</dbReference>
<gene>
    <name evidence="2" type="ORF">Cha6605_0042</name>
</gene>
<dbReference type="Pfam" id="PF13487">
    <property type="entry name" value="HD_5"/>
    <property type="match status" value="1"/>
</dbReference>
<evidence type="ECO:0000313" key="2">
    <source>
        <dbReference type="EMBL" id="AFY91350.1"/>
    </source>
</evidence>
<dbReference type="InterPro" id="IPR003607">
    <property type="entry name" value="HD/PDEase_dom"/>
</dbReference>
<dbReference type="eggNOG" id="COG2206">
    <property type="taxonomic scope" value="Bacteria"/>
</dbReference>
<dbReference type="RefSeq" id="WP_015157545.1">
    <property type="nucleotide sequence ID" value="NC_019697.1"/>
</dbReference>
<dbReference type="PANTHER" id="PTHR43155">
    <property type="entry name" value="CYCLIC DI-GMP PHOSPHODIESTERASE PA4108-RELATED"/>
    <property type="match status" value="1"/>
</dbReference>
<dbReference type="AlphaFoldDB" id="K9U965"/>
<evidence type="ECO:0000259" key="1">
    <source>
        <dbReference type="PROSITE" id="PS51832"/>
    </source>
</evidence>
<dbReference type="InterPro" id="IPR003018">
    <property type="entry name" value="GAF"/>
</dbReference>
<organism evidence="2 3">
    <name type="scientific">Chamaesiphon minutus (strain ATCC 27169 / PCC 6605)</name>
    <dbReference type="NCBI Taxonomy" id="1173020"/>
    <lineage>
        <taxon>Bacteria</taxon>
        <taxon>Bacillati</taxon>
        <taxon>Cyanobacteriota</taxon>
        <taxon>Cyanophyceae</taxon>
        <taxon>Gomontiellales</taxon>
        <taxon>Chamaesiphonaceae</taxon>
        <taxon>Chamaesiphon</taxon>
    </lineage>
</organism>
<accession>K9U965</accession>
<keyword evidence="3" id="KW-1185">Reference proteome</keyword>
<dbReference type="eggNOG" id="COG3437">
    <property type="taxonomic scope" value="Bacteria"/>
</dbReference>
<dbReference type="InterPro" id="IPR006674">
    <property type="entry name" value="HD_domain"/>
</dbReference>
<dbReference type="SMART" id="SM00471">
    <property type="entry name" value="HDc"/>
    <property type="match status" value="1"/>
</dbReference>
<dbReference type="SMART" id="SM00065">
    <property type="entry name" value="GAF"/>
    <property type="match status" value="1"/>
</dbReference>
<dbReference type="KEGG" id="cmp:Cha6605_0042"/>
<feature type="domain" description="HD-GYP" evidence="1">
    <location>
        <begin position="366"/>
        <end position="567"/>
    </location>
</feature>
<dbReference type="SUPFAM" id="SSF109604">
    <property type="entry name" value="HD-domain/PDEase-like"/>
    <property type="match status" value="2"/>
</dbReference>
<dbReference type="Gene3D" id="3.30.450.40">
    <property type="match status" value="1"/>
</dbReference>
<dbReference type="PATRIC" id="fig|1173020.3.peg.49"/>
<protein>
    <submittedName>
        <fullName evidence="2">HD-GYP domain-containing protein</fullName>
    </submittedName>
</protein>
<dbReference type="Pfam" id="PF01590">
    <property type="entry name" value="GAF"/>
    <property type="match status" value="1"/>
</dbReference>
<dbReference type="CDD" id="cd00077">
    <property type="entry name" value="HDc"/>
    <property type="match status" value="2"/>
</dbReference>
<reference evidence="2 3" key="1">
    <citation type="submission" date="2012-05" db="EMBL/GenBank/DDBJ databases">
        <title>Finished chromosome of genome of Chamaesiphon sp. PCC 6605.</title>
        <authorList>
            <consortium name="US DOE Joint Genome Institute"/>
            <person name="Gugger M."/>
            <person name="Coursin T."/>
            <person name="Rippka R."/>
            <person name="Tandeau De Marsac N."/>
            <person name="Huntemann M."/>
            <person name="Wei C.-L."/>
            <person name="Han J."/>
            <person name="Detter J.C."/>
            <person name="Han C."/>
            <person name="Tapia R."/>
            <person name="Chen A."/>
            <person name="Kyrpides N."/>
            <person name="Mavromatis K."/>
            <person name="Markowitz V."/>
            <person name="Szeto E."/>
            <person name="Ivanova N."/>
            <person name="Pagani I."/>
            <person name="Pati A."/>
            <person name="Goodwin L."/>
            <person name="Nordberg H.P."/>
            <person name="Cantor M.N."/>
            <person name="Hua S.X."/>
            <person name="Woyke T."/>
            <person name="Kerfeld C.A."/>
        </authorList>
    </citation>
    <scope>NUCLEOTIDE SEQUENCE [LARGE SCALE GENOMIC DNA]</scope>
    <source>
        <strain evidence="3">ATCC 27169 / PCC 6605</strain>
    </source>
</reference>
<dbReference type="InterPro" id="IPR037522">
    <property type="entry name" value="HD_GYP_dom"/>
</dbReference>
<name>K9U965_CHAP6</name>
<dbReference type="HOGENOM" id="CLU_000445_92_13_3"/>
<dbReference type="STRING" id="1173020.Cha6605_0042"/>